<name>A0A498IHY3_MALDO</name>
<dbReference type="Gene3D" id="2.60.120.330">
    <property type="entry name" value="B-lactam Antibiotic, Isopenicillin N Synthase, Chain"/>
    <property type="match status" value="1"/>
</dbReference>
<dbReference type="EMBL" id="RDQH01000338">
    <property type="protein sequence ID" value="RXH80833.1"/>
    <property type="molecule type" value="Genomic_DNA"/>
</dbReference>
<sequence>MFSSSFFSTIYPSETFSLFPSSFLVVYSHYISLFIIILLFGKGQRLGFGIFLMSPTMAVLTTTENGVSDQYQNGVKRLYENGINKLPNKYILPTLERPNRSDDQEPKVSNQNLKLPIIDFKELQGPNRPQVIKSLANACEQYGFFQLVNHGIPSDIISSMTDVSTRFFELPFEERAKYMSSDMRAPVRYGTSFNQNKDKVFYWRDFLKLMCHPLPDVLSHWPSSPVDMRKLAATYAEENKYLFLMLMDAIFESLRIVGTTENTTEEDEMLKDFKDGSQLMVVNCYPPCPQPDLTLGMPPHSDYGFLTILLQDEVEGLQIKKQDKWITVEPIPNSFVVNVGDHLEIFSNGKYKSVLHRVLVNSLKGRISVASLHTLPFTRLVGPSPKLINESNPRRYKDTNFASFLEYISSREPKWKNFLESRKLLT</sequence>
<evidence type="ECO:0000256" key="1">
    <source>
        <dbReference type="ARBA" id="ARBA00004123"/>
    </source>
</evidence>
<evidence type="ECO:0000256" key="4">
    <source>
        <dbReference type="ARBA" id="ARBA00022490"/>
    </source>
</evidence>
<evidence type="ECO:0000256" key="9">
    <source>
        <dbReference type="ARBA" id="ARBA00059922"/>
    </source>
</evidence>
<keyword evidence="11" id="KW-1133">Transmembrane helix</keyword>
<reference evidence="13 14" key="1">
    <citation type="submission" date="2018-10" db="EMBL/GenBank/DDBJ databases">
        <title>A high-quality apple genome assembly.</title>
        <authorList>
            <person name="Hu J."/>
        </authorList>
    </citation>
    <scope>NUCLEOTIDE SEQUENCE [LARGE SCALE GENOMIC DNA]</scope>
    <source>
        <strain evidence="14">cv. HFTH1</strain>
        <tissue evidence="13">Young leaf</tissue>
    </source>
</reference>
<dbReference type="InterPro" id="IPR027443">
    <property type="entry name" value="IPNS-like_sf"/>
</dbReference>
<dbReference type="GO" id="GO:0005634">
    <property type="term" value="C:nucleus"/>
    <property type="evidence" value="ECO:0007669"/>
    <property type="project" value="UniProtKB-SubCell"/>
</dbReference>
<comment type="caution">
    <text evidence="13">The sequence shown here is derived from an EMBL/GenBank/DDBJ whole genome shotgun (WGS) entry which is preliminary data.</text>
</comment>
<proteinExistence type="inferred from homology"/>
<comment type="subcellular location">
    <subcellularLocation>
        <location evidence="2">Cytoplasm</location>
    </subcellularLocation>
    <subcellularLocation>
        <location evidence="1">Nucleus</location>
    </subcellularLocation>
</comment>
<dbReference type="InterPro" id="IPR026992">
    <property type="entry name" value="DIOX_N"/>
</dbReference>
<keyword evidence="14" id="KW-1185">Reference proteome</keyword>
<dbReference type="Pfam" id="PF03171">
    <property type="entry name" value="2OG-FeII_Oxy"/>
    <property type="match status" value="1"/>
</dbReference>
<dbReference type="SUPFAM" id="SSF51197">
    <property type="entry name" value="Clavaminate synthase-like"/>
    <property type="match status" value="1"/>
</dbReference>
<evidence type="ECO:0000256" key="2">
    <source>
        <dbReference type="ARBA" id="ARBA00004496"/>
    </source>
</evidence>
<keyword evidence="11" id="KW-0812">Transmembrane</keyword>
<dbReference type="GO" id="GO:0005737">
    <property type="term" value="C:cytoplasm"/>
    <property type="evidence" value="ECO:0007669"/>
    <property type="project" value="UniProtKB-SubCell"/>
</dbReference>
<dbReference type="PRINTS" id="PR00682">
    <property type="entry name" value="IPNSYNTHASE"/>
</dbReference>
<dbReference type="Pfam" id="PF14226">
    <property type="entry name" value="DIOX_N"/>
    <property type="match status" value="1"/>
</dbReference>
<dbReference type="GO" id="GO:0046872">
    <property type="term" value="F:metal ion binding"/>
    <property type="evidence" value="ECO:0007669"/>
    <property type="project" value="UniProtKB-KW"/>
</dbReference>
<feature type="transmembrane region" description="Helical" evidence="11">
    <location>
        <begin position="20"/>
        <end position="40"/>
    </location>
</feature>
<evidence type="ECO:0000256" key="8">
    <source>
        <dbReference type="ARBA" id="ARBA00023242"/>
    </source>
</evidence>
<accession>A0A498IHY3</accession>
<evidence type="ECO:0000256" key="10">
    <source>
        <dbReference type="RuleBase" id="RU003682"/>
    </source>
</evidence>
<dbReference type="PANTHER" id="PTHR47991">
    <property type="entry name" value="OXOGLUTARATE/IRON-DEPENDENT DIOXYGENASE"/>
    <property type="match status" value="1"/>
</dbReference>
<dbReference type="GO" id="GO:0016491">
    <property type="term" value="F:oxidoreductase activity"/>
    <property type="evidence" value="ECO:0007669"/>
    <property type="project" value="UniProtKB-KW"/>
</dbReference>
<dbReference type="Proteomes" id="UP000290289">
    <property type="component" value="Chromosome 12"/>
</dbReference>
<dbReference type="FunFam" id="2.60.120.330:FF:000015">
    <property type="entry name" value="Protein DMR6-LIKE OXYGENASE 1"/>
    <property type="match status" value="1"/>
</dbReference>
<evidence type="ECO:0000259" key="12">
    <source>
        <dbReference type="PROSITE" id="PS51471"/>
    </source>
</evidence>
<protein>
    <recommendedName>
        <fullName evidence="12">Fe2OG dioxygenase domain-containing protein</fullName>
    </recommendedName>
</protein>
<dbReference type="PROSITE" id="PS51471">
    <property type="entry name" value="FE2OG_OXY"/>
    <property type="match status" value="1"/>
</dbReference>
<gene>
    <name evidence="13" type="ORF">DVH24_004747</name>
</gene>
<keyword evidence="10" id="KW-0560">Oxidoreductase</keyword>
<evidence type="ECO:0000256" key="3">
    <source>
        <dbReference type="ARBA" id="ARBA00008056"/>
    </source>
</evidence>
<dbReference type="InterPro" id="IPR050295">
    <property type="entry name" value="Plant_2OG-oxidoreductases"/>
</dbReference>
<dbReference type="GO" id="GO:0031418">
    <property type="term" value="F:L-ascorbic acid binding"/>
    <property type="evidence" value="ECO:0007669"/>
    <property type="project" value="UniProtKB-KW"/>
</dbReference>
<dbReference type="InterPro" id="IPR044861">
    <property type="entry name" value="IPNS-like_FE2OG_OXY"/>
</dbReference>
<comment type="similarity">
    <text evidence="3 10">Belongs to the iron/ascorbate-dependent oxidoreductase family.</text>
</comment>
<organism evidence="13 14">
    <name type="scientific">Malus domestica</name>
    <name type="common">Apple</name>
    <name type="synonym">Pyrus malus</name>
    <dbReference type="NCBI Taxonomy" id="3750"/>
    <lineage>
        <taxon>Eukaryota</taxon>
        <taxon>Viridiplantae</taxon>
        <taxon>Streptophyta</taxon>
        <taxon>Embryophyta</taxon>
        <taxon>Tracheophyta</taxon>
        <taxon>Spermatophyta</taxon>
        <taxon>Magnoliopsida</taxon>
        <taxon>eudicotyledons</taxon>
        <taxon>Gunneridae</taxon>
        <taxon>Pentapetalae</taxon>
        <taxon>rosids</taxon>
        <taxon>fabids</taxon>
        <taxon>Rosales</taxon>
        <taxon>Rosaceae</taxon>
        <taxon>Amygdaloideae</taxon>
        <taxon>Maleae</taxon>
        <taxon>Malus</taxon>
    </lineage>
</organism>
<evidence type="ECO:0000256" key="11">
    <source>
        <dbReference type="SAM" id="Phobius"/>
    </source>
</evidence>
<evidence type="ECO:0000313" key="13">
    <source>
        <dbReference type="EMBL" id="RXH80833.1"/>
    </source>
</evidence>
<evidence type="ECO:0000256" key="6">
    <source>
        <dbReference type="ARBA" id="ARBA00022896"/>
    </source>
</evidence>
<dbReference type="InterPro" id="IPR005123">
    <property type="entry name" value="Oxoglu/Fe-dep_dioxygenase_dom"/>
</dbReference>
<feature type="domain" description="Fe2OG dioxygenase" evidence="12">
    <location>
        <begin position="275"/>
        <end position="375"/>
    </location>
</feature>
<keyword evidence="5 10" id="KW-0479">Metal-binding</keyword>
<keyword evidence="7 10" id="KW-0408">Iron</keyword>
<keyword evidence="6" id="KW-0847">Vitamin C</keyword>
<evidence type="ECO:0000256" key="5">
    <source>
        <dbReference type="ARBA" id="ARBA00022723"/>
    </source>
</evidence>
<comment type="function">
    <text evidence="9">Involved in the regulation of shoot development and salicylic acid (SA) homeostasis.</text>
</comment>
<dbReference type="AlphaFoldDB" id="A0A498IHY3"/>
<keyword evidence="8" id="KW-0539">Nucleus</keyword>
<evidence type="ECO:0000313" key="14">
    <source>
        <dbReference type="Proteomes" id="UP000290289"/>
    </source>
</evidence>
<keyword evidence="11" id="KW-0472">Membrane</keyword>
<keyword evidence="4" id="KW-0963">Cytoplasm</keyword>
<evidence type="ECO:0000256" key="7">
    <source>
        <dbReference type="ARBA" id="ARBA00023004"/>
    </source>
</evidence>